<dbReference type="AlphaFoldDB" id="A0A921U527"/>
<proteinExistence type="predicted"/>
<gene>
    <name evidence="8" type="ORF">BDA96_09G189000</name>
</gene>
<dbReference type="InterPro" id="IPR032675">
    <property type="entry name" value="LRR_dom_sf"/>
</dbReference>
<dbReference type="InterPro" id="IPR013210">
    <property type="entry name" value="LRR_N_plant-typ"/>
</dbReference>
<comment type="caution">
    <text evidence="8">The sequence shown here is derived from an EMBL/GenBank/DDBJ whole genome shotgun (WGS) entry which is preliminary data.</text>
</comment>
<dbReference type="Gene3D" id="3.80.10.10">
    <property type="entry name" value="Ribonuclease Inhibitor"/>
    <property type="match status" value="1"/>
</dbReference>
<feature type="domain" description="Leucine-rich repeat-containing N-terminal plant-type" evidence="7">
    <location>
        <begin position="33"/>
        <end position="72"/>
    </location>
</feature>
<keyword evidence="5" id="KW-0472">Membrane</keyword>
<evidence type="ECO:0000256" key="4">
    <source>
        <dbReference type="ARBA" id="ARBA00022737"/>
    </source>
</evidence>
<reference evidence="8" key="1">
    <citation type="journal article" date="2019" name="BMC Genomics">
        <title>A new reference genome for Sorghum bicolor reveals high levels of sequence similarity between sweet and grain genotypes: implications for the genetics of sugar metabolism.</title>
        <authorList>
            <person name="Cooper E.A."/>
            <person name="Brenton Z.W."/>
            <person name="Flinn B.S."/>
            <person name="Jenkins J."/>
            <person name="Shu S."/>
            <person name="Flowers D."/>
            <person name="Luo F."/>
            <person name="Wang Y."/>
            <person name="Xia P."/>
            <person name="Barry K."/>
            <person name="Daum C."/>
            <person name="Lipzen A."/>
            <person name="Yoshinaga Y."/>
            <person name="Schmutz J."/>
            <person name="Saski C."/>
            <person name="Vermerris W."/>
            <person name="Kresovich S."/>
        </authorList>
    </citation>
    <scope>NUCLEOTIDE SEQUENCE</scope>
</reference>
<dbReference type="PANTHER" id="PTHR47988">
    <property type="entry name" value="SOMATIC EMBRYOGENESIS RECEPTOR KINASE 1"/>
    <property type="match status" value="1"/>
</dbReference>
<feature type="chain" id="PRO_5037318592" description="Leucine-rich repeat-containing N-terminal plant-type domain-containing protein" evidence="6">
    <location>
        <begin position="27"/>
        <end position="193"/>
    </location>
</feature>
<organism evidence="8 9">
    <name type="scientific">Sorghum bicolor</name>
    <name type="common">Sorghum</name>
    <name type="synonym">Sorghum vulgare</name>
    <dbReference type="NCBI Taxonomy" id="4558"/>
    <lineage>
        <taxon>Eukaryota</taxon>
        <taxon>Viridiplantae</taxon>
        <taxon>Streptophyta</taxon>
        <taxon>Embryophyta</taxon>
        <taxon>Tracheophyta</taxon>
        <taxon>Spermatophyta</taxon>
        <taxon>Magnoliopsida</taxon>
        <taxon>Liliopsida</taxon>
        <taxon>Poales</taxon>
        <taxon>Poaceae</taxon>
        <taxon>PACMAD clade</taxon>
        <taxon>Panicoideae</taxon>
        <taxon>Andropogonodae</taxon>
        <taxon>Andropogoneae</taxon>
        <taxon>Sorghinae</taxon>
        <taxon>Sorghum</taxon>
    </lineage>
</organism>
<name>A0A921U527_SORBI</name>
<sequence>MEVTSSTRRTLSIAAFALMAMAVASSLEPVAANKDGDVLAALHKGLEDPDGNLKSWDPSLVNPCTWFYVTCDGDNSVTRLDLGNLNLAGTLAPELGQLEKLVSLDLSSNSISGAIPAALGNAKSLTFLHLDHNRLTGPIPRELAGLRNLGIADFSNNDLCGTIPTDGAFQKIPASSFANNPRLHQGGEYEPSC</sequence>
<evidence type="ECO:0000313" key="9">
    <source>
        <dbReference type="Proteomes" id="UP000807115"/>
    </source>
</evidence>
<reference evidence="8" key="2">
    <citation type="submission" date="2020-10" db="EMBL/GenBank/DDBJ databases">
        <authorList>
            <person name="Cooper E.A."/>
            <person name="Brenton Z.W."/>
            <person name="Flinn B.S."/>
            <person name="Jenkins J."/>
            <person name="Shu S."/>
            <person name="Flowers D."/>
            <person name="Luo F."/>
            <person name="Wang Y."/>
            <person name="Xia P."/>
            <person name="Barry K."/>
            <person name="Daum C."/>
            <person name="Lipzen A."/>
            <person name="Yoshinaga Y."/>
            <person name="Schmutz J."/>
            <person name="Saski C."/>
            <person name="Vermerris W."/>
            <person name="Kresovich S."/>
        </authorList>
    </citation>
    <scope>NUCLEOTIDE SEQUENCE</scope>
</reference>
<dbReference type="InterPro" id="IPR001611">
    <property type="entry name" value="Leu-rich_rpt"/>
</dbReference>
<dbReference type="GO" id="GO:0016020">
    <property type="term" value="C:membrane"/>
    <property type="evidence" value="ECO:0007669"/>
    <property type="project" value="UniProtKB-SubCell"/>
</dbReference>
<dbReference type="SUPFAM" id="SSF52058">
    <property type="entry name" value="L domain-like"/>
    <property type="match status" value="1"/>
</dbReference>
<dbReference type="EMBL" id="CM027688">
    <property type="protein sequence ID" value="KAG0518593.1"/>
    <property type="molecule type" value="Genomic_DNA"/>
</dbReference>
<dbReference type="Pfam" id="PF13855">
    <property type="entry name" value="LRR_8"/>
    <property type="match status" value="1"/>
</dbReference>
<comment type="subcellular location">
    <subcellularLocation>
        <location evidence="1">Membrane</location>
    </subcellularLocation>
</comment>
<evidence type="ECO:0000259" key="7">
    <source>
        <dbReference type="Pfam" id="PF08263"/>
    </source>
</evidence>
<evidence type="ECO:0000256" key="2">
    <source>
        <dbReference type="ARBA" id="ARBA00022614"/>
    </source>
</evidence>
<keyword evidence="2" id="KW-0433">Leucine-rich repeat</keyword>
<evidence type="ECO:0000256" key="6">
    <source>
        <dbReference type="SAM" id="SignalP"/>
    </source>
</evidence>
<evidence type="ECO:0000256" key="3">
    <source>
        <dbReference type="ARBA" id="ARBA00022729"/>
    </source>
</evidence>
<accession>A0A921U527</accession>
<keyword evidence="3 6" id="KW-0732">Signal</keyword>
<dbReference type="Pfam" id="PF08263">
    <property type="entry name" value="LRRNT_2"/>
    <property type="match status" value="1"/>
</dbReference>
<feature type="signal peptide" evidence="6">
    <location>
        <begin position="1"/>
        <end position="26"/>
    </location>
</feature>
<keyword evidence="4" id="KW-0677">Repeat</keyword>
<protein>
    <recommendedName>
        <fullName evidence="7">Leucine-rich repeat-containing N-terminal plant-type domain-containing protein</fullName>
    </recommendedName>
</protein>
<evidence type="ECO:0000256" key="1">
    <source>
        <dbReference type="ARBA" id="ARBA00004370"/>
    </source>
</evidence>
<evidence type="ECO:0000256" key="5">
    <source>
        <dbReference type="ARBA" id="ARBA00023136"/>
    </source>
</evidence>
<dbReference type="FunFam" id="3.80.10.10:FF:000400">
    <property type="entry name" value="Nuclear pore complex protein NUP107"/>
    <property type="match status" value="1"/>
</dbReference>
<evidence type="ECO:0000313" key="8">
    <source>
        <dbReference type="EMBL" id="KAG0518593.1"/>
    </source>
</evidence>
<dbReference type="Proteomes" id="UP000807115">
    <property type="component" value="Chromosome 9"/>
</dbReference>